<dbReference type="Pfam" id="PF00145">
    <property type="entry name" value="DNA_methylase"/>
    <property type="match status" value="1"/>
</dbReference>
<dbReference type="InterPro" id="IPR001525">
    <property type="entry name" value="C5_MeTfrase"/>
</dbReference>
<feature type="active site" evidence="5">
    <location>
        <position position="93"/>
    </location>
</feature>
<dbReference type="PROSITE" id="PS51679">
    <property type="entry name" value="SAM_MT_C5"/>
    <property type="match status" value="1"/>
</dbReference>
<dbReference type="InterPro" id="IPR050750">
    <property type="entry name" value="C5-MTase"/>
</dbReference>
<dbReference type="EC" id="2.1.1.37" evidence="7"/>
<evidence type="ECO:0000256" key="7">
    <source>
        <dbReference type="RuleBase" id="RU000417"/>
    </source>
</evidence>
<dbReference type="PANTHER" id="PTHR46098">
    <property type="entry name" value="TRNA (CYTOSINE(38)-C(5))-METHYLTRANSFERASE"/>
    <property type="match status" value="1"/>
</dbReference>
<dbReference type="Gene3D" id="3.90.120.10">
    <property type="entry name" value="DNA Methylase, subunit A, domain 2"/>
    <property type="match status" value="1"/>
</dbReference>
<name>A0AAW7NNK6_BACCE</name>
<evidence type="ECO:0000313" key="8">
    <source>
        <dbReference type="EMBL" id="MDN4877264.1"/>
    </source>
</evidence>
<evidence type="ECO:0000256" key="3">
    <source>
        <dbReference type="ARBA" id="ARBA00022691"/>
    </source>
</evidence>
<evidence type="ECO:0000256" key="2">
    <source>
        <dbReference type="ARBA" id="ARBA00022679"/>
    </source>
</evidence>
<accession>A0AAW7NNK6</accession>
<evidence type="ECO:0000256" key="4">
    <source>
        <dbReference type="ARBA" id="ARBA00022747"/>
    </source>
</evidence>
<dbReference type="InterPro" id="IPR018117">
    <property type="entry name" value="C5_DNA_meth_AS"/>
</dbReference>
<dbReference type="PANTHER" id="PTHR46098:SF1">
    <property type="entry name" value="TRNA (CYTOSINE(38)-C(5))-METHYLTRANSFERASE"/>
    <property type="match status" value="1"/>
</dbReference>
<dbReference type="PRINTS" id="PR00105">
    <property type="entry name" value="C5METTRFRASE"/>
</dbReference>
<dbReference type="EMBL" id="JAUIQW010000005">
    <property type="protein sequence ID" value="MDN4877264.1"/>
    <property type="molecule type" value="Genomic_DNA"/>
</dbReference>
<keyword evidence="4" id="KW-0680">Restriction system</keyword>
<comment type="catalytic activity">
    <reaction evidence="7">
        <text>a 2'-deoxycytidine in DNA + S-adenosyl-L-methionine = a 5-methyl-2'-deoxycytidine in DNA + S-adenosyl-L-homocysteine + H(+)</text>
        <dbReference type="Rhea" id="RHEA:13681"/>
        <dbReference type="Rhea" id="RHEA-COMP:11369"/>
        <dbReference type="Rhea" id="RHEA-COMP:11370"/>
        <dbReference type="ChEBI" id="CHEBI:15378"/>
        <dbReference type="ChEBI" id="CHEBI:57856"/>
        <dbReference type="ChEBI" id="CHEBI:59789"/>
        <dbReference type="ChEBI" id="CHEBI:85452"/>
        <dbReference type="ChEBI" id="CHEBI:85454"/>
        <dbReference type="EC" id="2.1.1.37"/>
    </reaction>
</comment>
<protein>
    <recommendedName>
        <fullName evidence="7">Cytosine-specific methyltransferase</fullName>
        <ecNumber evidence="7">2.1.1.37</ecNumber>
    </recommendedName>
</protein>
<comment type="caution">
    <text evidence="8">The sequence shown here is derived from an EMBL/GenBank/DDBJ whole genome shotgun (WGS) entry which is preliminary data.</text>
</comment>
<dbReference type="NCBIfam" id="TIGR00675">
    <property type="entry name" value="dcm"/>
    <property type="match status" value="1"/>
</dbReference>
<dbReference type="SUPFAM" id="SSF53335">
    <property type="entry name" value="S-adenosyl-L-methionine-dependent methyltransferases"/>
    <property type="match status" value="1"/>
</dbReference>
<dbReference type="InterPro" id="IPR029063">
    <property type="entry name" value="SAM-dependent_MTases_sf"/>
</dbReference>
<evidence type="ECO:0000256" key="6">
    <source>
        <dbReference type="RuleBase" id="RU000416"/>
    </source>
</evidence>
<keyword evidence="3 5" id="KW-0949">S-adenosyl-L-methionine</keyword>
<reference evidence="8" key="1">
    <citation type="submission" date="2023-07" db="EMBL/GenBank/DDBJ databases">
        <title>Complete genome sequence of Bacillus cereus SRCM126073 isolated from soil.</title>
        <authorList>
            <person name="Yang H.-G."/>
            <person name="Ryu M.-S."/>
            <person name="Ha G.-S."/>
            <person name="Yang H.-J."/>
            <person name="Jeong D.-Y."/>
        </authorList>
    </citation>
    <scope>NUCLEOTIDE SEQUENCE</scope>
    <source>
        <strain evidence="8">SRCM126073</strain>
    </source>
</reference>
<evidence type="ECO:0000313" key="9">
    <source>
        <dbReference type="Proteomes" id="UP001175137"/>
    </source>
</evidence>
<comment type="similarity">
    <text evidence="5 6">Belongs to the class I-like SAM-binding methyltransferase superfamily. C5-methyltransferase family.</text>
</comment>
<dbReference type="GO" id="GO:0003886">
    <property type="term" value="F:DNA (cytosine-5-)-methyltransferase activity"/>
    <property type="evidence" value="ECO:0007669"/>
    <property type="project" value="UniProtKB-EC"/>
</dbReference>
<keyword evidence="1 5" id="KW-0489">Methyltransferase</keyword>
<gene>
    <name evidence="8" type="primary">dcm</name>
    <name evidence="8" type="ORF">QYM23_31275</name>
</gene>
<dbReference type="Proteomes" id="UP001175137">
    <property type="component" value="Unassembled WGS sequence"/>
</dbReference>
<organism evidence="8 9">
    <name type="scientific">Bacillus cereus</name>
    <dbReference type="NCBI Taxonomy" id="1396"/>
    <lineage>
        <taxon>Bacteria</taxon>
        <taxon>Bacillati</taxon>
        <taxon>Bacillota</taxon>
        <taxon>Bacilli</taxon>
        <taxon>Bacillales</taxon>
        <taxon>Bacillaceae</taxon>
        <taxon>Bacillus</taxon>
        <taxon>Bacillus cereus group</taxon>
    </lineage>
</organism>
<proteinExistence type="inferred from homology"/>
<evidence type="ECO:0000256" key="1">
    <source>
        <dbReference type="ARBA" id="ARBA00022603"/>
    </source>
</evidence>
<dbReference type="AlphaFoldDB" id="A0AAW7NNK6"/>
<dbReference type="Gene3D" id="3.40.50.150">
    <property type="entry name" value="Vaccinia Virus protein VP39"/>
    <property type="match status" value="1"/>
</dbReference>
<evidence type="ECO:0000256" key="5">
    <source>
        <dbReference type="PROSITE-ProRule" id="PRU01016"/>
    </source>
</evidence>
<keyword evidence="2 5" id="KW-0808">Transferase</keyword>
<dbReference type="RefSeq" id="WP_097826262.1">
    <property type="nucleotide sequence ID" value="NZ_JAUIQW010000005.1"/>
</dbReference>
<sequence length="466" mass="54027">MSNQFNIFSMFDGVGGFIVGLDNANKKLGEEFFKTTYSNQFEPSRKAQDAFEVGVYRFPEMNHSNQDIMEVPNSYFDEMKENGVNVIVGGFPCQDYSVARSKKHEMGIQGKKGVLFWEIIRATNHIRPEYLVLENVDRLLKSPSSQRGRDFAIMLAAFDQLGYSVEWRVINAADYGRAQRRRRVFFFVYRNDTDWAKRIDEKYGVPGQICADTMYDDYIFQDGLFARQFPIVQKPYKSRQWMQKLSEFRSDDEENYILDVSDNFTGAIWNTGIMRYGQYFTIDTEPTMEEKPMTLGDVVSQAKDAFIAEYADKVEGEKAYAEYIDNYIIRDEAKLEKFHYLRGPKKIERTTADGHKWIYSEGGMSPYDSLNMPARTMLTSEGSVNRSTHFLKEDDNYRLITPMEAELLQDFPPNWTKYKMTANGKAEVSDRMRMFFMGNALVTGIVERIGQEMATIVKESEKLLSQ</sequence>
<dbReference type="PROSITE" id="PS00094">
    <property type="entry name" value="C5_MTASE_1"/>
    <property type="match status" value="1"/>
</dbReference>
<dbReference type="GO" id="GO:0009307">
    <property type="term" value="P:DNA restriction-modification system"/>
    <property type="evidence" value="ECO:0007669"/>
    <property type="project" value="UniProtKB-KW"/>
</dbReference>
<dbReference type="GO" id="GO:0032259">
    <property type="term" value="P:methylation"/>
    <property type="evidence" value="ECO:0007669"/>
    <property type="project" value="UniProtKB-KW"/>
</dbReference>